<keyword evidence="2" id="KW-1185">Reference proteome</keyword>
<name>A0A7D9K2A9_PARCT</name>
<evidence type="ECO:0000313" key="1">
    <source>
        <dbReference type="EMBL" id="CAB4039922.1"/>
    </source>
</evidence>
<comment type="caution">
    <text evidence="1">The sequence shown here is derived from an EMBL/GenBank/DDBJ whole genome shotgun (WGS) entry which is preliminary data.</text>
</comment>
<sequence length="251" mass="29191">HFLEQALDGSEIEESLINSVMQQLTFHCTPEVHVRFDPENGQKFDICNANRQFELEIMPKLTSQWSNYFNNAKNTLHFYQFGNCPGYAEREIEVTADGTWSMHFEGKHRNINMDWLDISDTLKSCADLVELLNTGTIDAFKKFLDFIASEKFVEEYGELFVMPIKLNQDFVESFFSSQRQMCGGTQNMTAFVYSYNINGYSCAQTAKALGNKQTNVYELQETMTYFDGNNNFPKRRNENSIYNLVEWYIDV</sequence>
<reference evidence="1" key="1">
    <citation type="submission" date="2020-04" db="EMBL/GenBank/DDBJ databases">
        <authorList>
            <person name="Alioto T."/>
            <person name="Alioto T."/>
            <person name="Gomez Garrido J."/>
        </authorList>
    </citation>
    <scope>NUCLEOTIDE SEQUENCE</scope>
    <source>
        <strain evidence="1">A484AB</strain>
    </source>
</reference>
<dbReference type="AlphaFoldDB" id="A0A7D9K2A9"/>
<protein>
    <submittedName>
        <fullName evidence="1">Uncharacterized protein</fullName>
    </submittedName>
</protein>
<evidence type="ECO:0000313" key="2">
    <source>
        <dbReference type="Proteomes" id="UP001152795"/>
    </source>
</evidence>
<dbReference type="Proteomes" id="UP001152795">
    <property type="component" value="Unassembled WGS sequence"/>
</dbReference>
<organism evidence="1 2">
    <name type="scientific">Paramuricea clavata</name>
    <name type="common">Red gorgonian</name>
    <name type="synonym">Violescent sea-whip</name>
    <dbReference type="NCBI Taxonomy" id="317549"/>
    <lineage>
        <taxon>Eukaryota</taxon>
        <taxon>Metazoa</taxon>
        <taxon>Cnidaria</taxon>
        <taxon>Anthozoa</taxon>
        <taxon>Octocorallia</taxon>
        <taxon>Malacalcyonacea</taxon>
        <taxon>Plexauridae</taxon>
        <taxon>Paramuricea</taxon>
    </lineage>
</organism>
<accession>A0A7D9K2A9</accession>
<gene>
    <name evidence="1" type="ORF">PACLA_8A017489</name>
</gene>
<dbReference type="EMBL" id="CACRXK020026057">
    <property type="protein sequence ID" value="CAB4039922.1"/>
    <property type="molecule type" value="Genomic_DNA"/>
</dbReference>
<dbReference type="OrthoDB" id="6141491at2759"/>
<proteinExistence type="predicted"/>
<feature type="non-terminal residue" evidence="1">
    <location>
        <position position="251"/>
    </location>
</feature>